<feature type="domain" description="DUF2428" evidence="3">
    <location>
        <begin position="604"/>
        <end position="845"/>
    </location>
</feature>
<organism evidence="6 7">
    <name type="scientific">Corynascus novoguineensis</name>
    <dbReference type="NCBI Taxonomy" id="1126955"/>
    <lineage>
        <taxon>Eukaryota</taxon>
        <taxon>Fungi</taxon>
        <taxon>Dikarya</taxon>
        <taxon>Ascomycota</taxon>
        <taxon>Pezizomycotina</taxon>
        <taxon>Sordariomycetes</taxon>
        <taxon>Sordariomycetidae</taxon>
        <taxon>Sordariales</taxon>
        <taxon>Chaetomiaceae</taxon>
        <taxon>Corynascus</taxon>
    </lineage>
</organism>
<sequence>MGLTCSRLAEAIFQKLFLEASQSRQLHGNGHACVKLCSFVQQCAKSSDEALKRWAFAESLSKKLFHFYLEWYEHDPHRALRLVLDVLVASSASNPCPEAGRVVKSHILEILVSIITGKSAQQLTKSGLQCLDHFLNKRVLKLADIALEYKKVEPSVADLPSLSTATLDETAADYVGFTLDIWKQWLQDALAQNPDLLEDIKNYVLAPMFKTDKDSSLKLLELFSRSQPLTTFENDLTDQRLLLQLAALELGKKHGMVEEPSKSGIVPQPAAKRVILEESLLDRLLAYPSVSVRSSAFSLLVSSQATTKPFSEVAFDLLRKHLAAFHTDYDAKVRNEVLGHTKNLIKRAKNVITVAQRSLVAHQSAGVGDRPPPKKKFGPEVALKDASEARVVLDRHEAFLNWYMSFLRNELLPTTSYQRHITAIKAALLLLKVGKHAGDTDDNVDKDIAKELSSDDIWVRLLLDLLLDPFDDVRDGAATILTLLPLGAAGSDTVTSTRLLEVLRAFCVRASNLADRTGRADHGDGAARSQGLLCSWISKPDMQIALLTEILERVEFKISKAEDDLGHAAIESPVHADFAAISYVWQGIAKGTFNESQLESIHHLQRRIFFCAQQIWFVVKHVLCDDSPEGHLPEELEDIEGLDTKDLLSYSFRAIHESSNLLRLLVGTIRLRSVTGAPFPPLDVFRETGYLTFEQLASLRHRGAFSTVSYTFTTCCQLTQQLKEVYSEIDDSENLLRDWYQGAIGCIMTQASTTRRSAGIPSLIAAVLTANAISPSFDEVYGTLEKIGRKPVRMSQTDGSNLPQVHALNSLREIFRSSLLSRKAEGYLARTLHLAATSLKSEVWAIRNCGLLLLRSLIDSLLGTGESKAAIESGWDGHSVRISYKKYPTLPGVILSLLRSADKTLDQASQSGAAEAVFPALDIIRRAGPPEEHRSELRKHIEGYLGSRLWHVREIAARTLCSFLLQEDWAREIGRLLGESGRITNRLHGTLLTAKFVLERKRDLGINLVSDSASVKILLEHLSAQQQPIVRCPELQAAHLEIINLLSCLGCHDLVAKVHLPSKSLGHCDSSSALMNLHTSLKVIHDAAASGDVNRLRTQFLTALGSDINTASRMLETIPEVWISVDNVGTRTALCGLYLEAFTVSSAPEVRTRALTNLGSLMDGMLGRENATLPHVEQLDGVWNQLQKGEINPALSCAVIQTSGTIMAALVSCGAGSIPNMASRLRSWGDMLSESLDVDNPFDTRYAAASALKSFFTGATTHSWGTDYLPCLSALYDSLIDDDEEVRETAALAASAIMGTPAIAPTAADSLVPWLLKQFGESPEFQSRMICRMVGQPYSHDDDFWLTPAEDQLRKALDFDDSLFAAEEQNLFIDEVRETARWRGAFAETLRLAGRISDGPLGCLKTWVEAGLKCFIGLARKEEDSPLGWTSDQHVFAVCARILLCAVATIQASGEHAGATAELLEELREVGGQTKLHGSLLAMAALGAQA</sequence>
<protein>
    <submittedName>
        <fullName evidence="6">Death-receptor fusion protein-domain-containing protein</fullName>
    </submittedName>
</protein>
<comment type="similarity">
    <text evidence="1">Belongs to the THADA family.</text>
</comment>
<dbReference type="Proteomes" id="UP001303647">
    <property type="component" value="Unassembled WGS sequence"/>
</dbReference>
<dbReference type="SUPFAM" id="SSF48371">
    <property type="entry name" value="ARM repeat"/>
    <property type="match status" value="2"/>
</dbReference>
<evidence type="ECO:0000259" key="5">
    <source>
        <dbReference type="Pfam" id="PF25151"/>
    </source>
</evidence>
<dbReference type="InterPro" id="IPR019442">
    <property type="entry name" value="THADA/TRM732_DUF2428"/>
</dbReference>
<name>A0AAN7D1L4_9PEZI</name>
<evidence type="ECO:0000313" key="7">
    <source>
        <dbReference type="Proteomes" id="UP001303647"/>
    </source>
</evidence>
<evidence type="ECO:0000256" key="1">
    <source>
        <dbReference type="ARBA" id="ARBA00010409"/>
    </source>
</evidence>
<reference evidence="6" key="2">
    <citation type="submission" date="2023-05" db="EMBL/GenBank/DDBJ databases">
        <authorList>
            <consortium name="Lawrence Berkeley National Laboratory"/>
            <person name="Steindorff A."/>
            <person name="Hensen N."/>
            <person name="Bonometti L."/>
            <person name="Westerberg I."/>
            <person name="Brannstrom I.O."/>
            <person name="Guillou S."/>
            <person name="Cros-Aarteil S."/>
            <person name="Calhoun S."/>
            <person name="Haridas S."/>
            <person name="Kuo A."/>
            <person name="Mondo S."/>
            <person name="Pangilinan J."/>
            <person name="Riley R."/>
            <person name="Labutti K."/>
            <person name="Andreopoulos B."/>
            <person name="Lipzen A."/>
            <person name="Chen C."/>
            <person name="Yanf M."/>
            <person name="Daum C."/>
            <person name="Ng V."/>
            <person name="Clum A."/>
            <person name="Ohm R."/>
            <person name="Martin F."/>
            <person name="Silar P."/>
            <person name="Natvig D."/>
            <person name="Lalanne C."/>
            <person name="Gautier V."/>
            <person name="Ament-Velasquez S.L."/>
            <person name="Kruys A."/>
            <person name="Hutchinson M.I."/>
            <person name="Powell A.J."/>
            <person name="Barry K."/>
            <person name="Miller A.N."/>
            <person name="Grigoriev I.V."/>
            <person name="Debuchy R."/>
            <person name="Gladieux P."/>
            <person name="Thoren M.H."/>
            <person name="Johannesson H."/>
        </authorList>
    </citation>
    <scope>NUCLEOTIDE SEQUENCE</scope>
    <source>
        <strain evidence="6">CBS 359.72</strain>
    </source>
</reference>
<proteinExistence type="inferred from homology"/>
<feature type="domain" description="tRNA (32-2'-O)-methyltransferase regulator THADA-like TPR repeats region" evidence="4">
    <location>
        <begin position="180"/>
        <end position="475"/>
    </location>
</feature>
<evidence type="ECO:0000259" key="4">
    <source>
        <dbReference type="Pfam" id="PF25150"/>
    </source>
</evidence>
<reference evidence="6" key="1">
    <citation type="journal article" date="2023" name="Mol. Phylogenet. Evol.">
        <title>Genome-scale phylogeny and comparative genomics of the fungal order Sordariales.</title>
        <authorList>
            <person name="Hensen N."/>
            <person name="Bonometti L."/>
            <person name="Westerberg I."/>
            <person name="Brannstrom I.O."/>
            <person name="Guillou S."/>
            <person name="Cros-Aarteil S."/>
            <person name="Calhoun S."/>
            <person name="Haridas S."/>
            <person name="Kuo A."/>
            <person name="Mondo S."/>
            <person name="Pangilinan J."/>
            <person name="Riley R."/>
            <person name="LaButti K."/>
            <person name="Andreopoulos B."/>
            <person name="Lipzen A."/>
            <person name="Chen C."/>
            <person name="Yan M."/>
            <person name="Daum C."/>
            <person name="Ng V."/>
            <person name="Clum A."/>
            <person name="Steindorff A."/>
            <person name="Ohm R.A."/>
            <person name="Martin F."/>
            <person name="Silar P."/>
            <person name="Natvig D.O."/>
            <person name="Lalanne C."/>
            <person name="Gautier V."/>
            <person name="Ament-Velasquez S.L."/>
            <person name="Kruys A."/>
            <person name="Hutchinson M.I."/>
            <person name="Powell A.J."/>
            <person name="Barry K."/>
            <person name="Miller A.N."/>
            <person name="Grigoriev I.V."/>
            <person name="Debuchy R."/>
            <person name="Gladieux P."/>
            <person name="Hiltunen Thoren M."/>
            <person name="Johannesson H."/>
        </authorList>
    </citation>
    <scope>NUCLEOTIDE SEQUENCE</scope>
    <source>
        <strain evidence="6">CBS 359.72</strain>
    </source>
</reference>
<dbReference type="InterPro" id="IPR056843">
    <property type="entry name" value="THADA-like_TPR"/>
</dbReference>
<comment type="caution">
    <text evidence="6">The sequence shown here is derived from an EMBL/GenBank/DDBJ whole genome shotgun (WGS) entry which is preliminary data.</text>
</comment>
<feature type="domain" description="tRNA (32-2'-O)-methyltransferase regulator THADA-like C-terminal TPR repeats region" evidence="5">
    <location>
        <begin position="847"/>
        <end position="996"/>
    </location>
</feature>
<dbReference type="Pfam" id="PF26523">
    <property type="entry name" value="Trm732_C"/>
    <property type="match status" value="1"/>
</dbReference>
<dbReference type="Pfam" id="PF25150">
    <property type="entry name" value="TPR_Trm732"/>
    <property type="match status" value="1"/>
</dbReference>
<keyword evidence="7" id="KW-1185">Reference proteome</keyword>
<evidence type="ECO:0000313" key="6">
    <source>
        <dbReference type="EMBL" id="KAK4252344.1"/>
    </source>
</evidence>
<evidence type="ECO:0000259" key="3">
    <source>
        <dbReference type="Pfam" id="PF10350"/>
    </source>
</evidence>
<dbReference type="PANTHER" id="PTHR14387:SF0">
    <property type="entry name" value="DUF2428 DOMAIN-CONTAINING PROTEIN"/>
    <property type="match status" value="1"/>
</dbReference>
<keyword evidence="2" id="KW-0819">tRNA processing</keyword>
<dbReference type="InterPro" id="IPR056842">
    <property type="entry name" value="THADA-like_TPR_C"/>
</dbReference>
<dbReference type="InterPro" id="IPR051954">
    <property type="entry name" value="tRNA_methyltransferase_THADA"/>
</dbReference>
<dbReference type="InterPro" id="IPR011989">
    <property type="entry name" value="ARM-like"/>
</dbReference>
<dbReference type="EMBL" id="MU857601">
    <property type="protein sequence ID" value="KAK4252344.1"/>
    <property type="molecule type" value="Genomic_DNA"/>
</dbReference>
<evidence type="ECO:0000256" key="2">
    <source>
        <dbReference type="ARBA" id="ARBA00022694"/>
    </source>
</evidence>
<gene>
    <name evidence="6" type="ORF">C7999DRAFT_10013</name>
</gene>
<dbReference type="GO" id="GO:0030488">
    <property type="term" value="P:tRNA methylation"/>
    <property type="evidence" value="ECO:0007669"/>
    <property type="project" value="TreeGrafter"/>
</dbReference>
<dbReference type="Pfam" id="PF10350">
    <property type="entry name" value="DUF2428"/>
    <property type="match status" value="1"/>
</dbReference>
<dbReference type="Pfam" id="PF25151">
    <property type="entry name" value="TPR_Trm732_C"/>
    <property type="match status" value="1"/>
</dbReference>
<dbReference type="InterPro" id="IPR016024">
    <property type="entry name" value="ARM-type_fold"/>
</dbReference>
<dbReference type="Gene3D" id="1.25.10.10">
    <property type="entry name" value="Leucine-rich Repeat Variant"/>
    <property type="match status" value="1"/>
</dbReference>
<dbReference type="PANTHER" id="PTHR14387">
    <property type="entry name" value="THADA/DEATH RECEPTOR INTERACTING PROTEIN"/>
    <property type="match status" value="1"/>
</dbReference>
<accession>A0AAN7D1L4</accession>
<dbReference type="GO" id="GO:0005829">
    <property type="term" value="C:cytosol"/>
    <property type="evidence" value="ECO:0007669"/>
    <property type="project" value="TreeGrafter"/>
</dbReference>